<dbReference type="RefSeq" id="WP_203814844.1">
    <property type="nucleotide sequence ID" value="NZ_BAAABP010000014.1"/>
</dbReference>
<gene>
    <name evidence="2" type="ORF">Afe05nite_00410</name>
</gene>
<keyword evidence="3" id="KW-1185">Reference proteome</keyword>
<protein>
    <submittedName>
        <fullName evidence="2">Uncharacterized protein</fullName>
    </submittedName>
</protein>
<feature type="region of interest" description="Disordered" evidence="1">
    <location>
        <begin position="1"/>
        <end position="20"/>
    </location>
</feature>
<comment type="caution">
    <text evidence="2">The sequence shown here is derived from an EMBL/GenBank/DDBJ whole genome shotgun (WGS) entry which is preliminary data.</text>
</comment>
<dbReference type="AlphaFoldDB" id="A0A919ISH5"/>
<proteinExistence type="predicted"/>
<sequence length="134" mass="14560">MMRGQEKPTVRQRPNGDHVVGDMDRAERLYAAGTPPMHGFSAKHPISSKVSKIKIGDSLIVLRRDKVWVASNNDGEIGTLRWTPATDGKAHAVTSDIIRLPATGTLHVCQVVQHLGSVKDIMGYVVPTNIEPTG</sequence>
<reference evidence="2" key="1">
    <citation type="submission" date="2021-01" db="EMBL/GenBank/DDBJ databases">
        <title>Whole genome shotgun sequence of Actinoplanes ferrugineus NBRC 15555.</title>
        <authorList>
            <person name="Komaki H."/>
            <person name="Tamura T."/>
        </authorList>
    </citation>
    <scope>NUCLEOTIDE SEQUENCE</scope>
    <source>
        <strain evidence="2">NBRC 15555</strain>
    </source>
</reference>
<organism evidence="2 3">
    <name type="scientific">Paractinoplanes ferrugineus</name>
    <dbReference type="NCBI Taxonomy" id="113564"/>
    <lineage>
        <taxon>Bacteria</taxon>
        <taxon>Bacillati</taxon>
        <taxon>Actinomycetota</taxon>
        <taxon>Actinomycetes</taxon>
        <taxon>Micromonosporales</taxon>
        <taxon>Micromonosporaceae</taxon>
        <taxon>Paractinoplanes</taxon>
    </lineage>
</organism>
<dbReference type="EMBL" id="BOMM01000001">
    <property type="protein sequence ID" value="GIE08201.1"/>
    <property type="molecule type" value="Genomic_DNA"/>
</dbReference>
<name>A0A919ISH5_9ACTN</name>
<dbReference type="Proteomes" id="UP000598174">
    <property type="component" value="Unassembled WGS sequence"/>
</dbReference>
<evidence type="ECO:0000313" key="2">
    <source>
        <dbReference type="EMBL" id="GIE08201.1"/>
    </source>
</evidence>
<evidence type="ECO:0000313" key="3">
    <source>
        <dbReference type="Proteomes" id="UP000598174"/>
    </source>
</evidence>
<evidence type="ECO:0000256" key="1">
    <source>
        <dbReference type="SAM" id="MobiDB-lite"/>
    </source>
</evidence>
<accession>A0A919ISH5</accession>